<evidence type="ECO:0000256" key="1">
    <source>
        <dbReference type="SAM" id="Phobius"/>
    </source>
</evidence>
<accession>A0A182US79</accession>
<protein>
    <submittedName>
        <fullName evidence="2">Uncharacterized protein</fullName>
    </submittedName>
</protein>
<name>A0A182US79_ANOME</name>
<keyword evidence="1" id="KW-0812">Transmembrane</keyword>
<dbReference type="EnsemblMetazoa" id="AMEM002716-RA">
    <property type="protein sequence ID" value="AMEM002716-PA"/>
    <property type="gene ID" value="AMEM002716"/>
</dbReference>
<reference evidence="2" key="1">
    <citation type="submission" date="2020-05" db="UniProtKB">
        <authorList>
            <consortium name="EnsemblMetazoa"/>
        </authorList>
    </citation>
    <scope>IDENTIFICATION</scope>
    <source>
        <strain evidence="2">MAF</strain>
    </source>
</reference>
<dbReference type="Proteomes" id="UP000075903">
    <property type="component" value="Unassembled WGS sequence"/>
</dbReference>
<sequence>MKRTVKAERTLKAAEGARGEGFTPNSVLHASDAAILRATFFDCPVPVNDCSPTVTRATKFFRTGLTAVSPTSSNDTGVTMIDSSVAGCLPRTGFSWSWLLAVTEVELVVLDVLMRTGTVSIISVLAMVLWVVWLDDMPPPKMLPAVPPFVLLLLAL</sequence>
<organism evidence="2 3">
    <name type="scientific">Anopheles merus</name>
    <name type="common">Mosquito</name>
    <dbReference type="NCBI Taxonomy" id="30066"/>
    <lineage>
        <taxon>Eukaryota</taxon>
        <taxon>Metazoa</taxon>
        <taxon>Ecdysozoa</taxon>
        <taxon>Arthropoda</taxon>
        <taxon>Hexapoda</taxon>
        <taxon>Insecta</taxon>
        <taxon>Pterygota</taxon>
        <taxon>Neoptera</taxon>
        <taxon>Endopterygota</taxon>
        <taxon>Diptera</taxon>
        <taxon>Nematocera</taxon>
        <taxon>Culicoidea</taxon>
        <taxon>Culicidae</taxon>
        <taxon>Anophelinae</taxon>
        <taxon>Anopheles</taxon>
    </lineage>
</organism>
<keyword evidence="3" id="KW-1185">Reference proteome</keyword>
<evidence type="ECO:0000313" key="2">
    <source>
        <dbReference type="EnsemblMetazoa" id="AMEM002716-PA"/>
    </source>
</evidence>
<dbReference type="AlphaFoldDB" id="A0A182US79"/>
<dbReference type="VEuPathDB" id="VectorBase:AMEM002716"/>
<proteinExistence type="predicted"/>
<feature type="transmembrane region" description="Helical" evidence="1">
    <location>
        <begin position="112"/>
        <end position="133"/>
    </location>
</feature>
<keyword evidence="1" id="KW-0472">Membrane</keyword>
<keyword evidence="1" id="KW-1133">Transmembrane helix</keyword>
<evidence type="ECO:0000313" key="3">
    <source>
        <dbReference type="Proteomes" id="UP000075903"/>
    </source>
</evidence>